<evidence type="ECO:0000313" key="2">
    <source>
        <dbReference type="Proteomes" id="UP000826300"/>
    </source>
</evidence>
<geneLocation type="plasmid" evidence="1 2">
    <name>unnamed3</name>
</geneLocation>
<keyword evidence="1" id="KW-0614">Plasmid</keyword>
<protein>
    <submittedName>
        <fullName evidence="1">Uncharacterized protein</fullName>
    </submittedName>
</protein>
<dbReference type="RefSeq" id="WP_220664831.1">
    <property type="nucleotide sequence ID" value="NZ_CP069373.1"/>
</dbReference>
<gene>
    <name evidence="1" type="ORF">JO391_21265</name>
</gene>
<reference evidence="1" key="1">
    <citation type="submission" date="2021-02" db="EMBL/GenBank/DDBJ databases">
        <title>Rhodobacter shimadae sp. nov., an aerobic anoxygenic phototrophic bacterium isolated from a hot spring.</title>
        <authorList>
            <person name="Muramatsu S."/>
            <person name="Haruta S."/>
            <person name="Hirose S."/>
            <person name="Hanada S."/>
        </authorList>
    </citation>
    <scope>NUCLEOTIDE SEQUENCE</scope>
    <source>
        <strain evidence="1">N10</strain>
        <plasmid evidence="1">unnamed3</plasmid>
    </source>
</reference>
<accession>A0A8G1EF75</accession>
<name>A0A8G1EF75_9RHOB</name>
<evidence type="ECO:0000313" key="1">
    <source>
        <dbReference type="EMBL" id="QYZ72268.1"/>
    </source>
</evidence>
<dbReference type="AlphaFoldDB" id="A0A8G1EF75"/>
<proteinExistence type="predicted"/>
<dbReference type="EMBL" id="CP069373">
    <property type="protein sequence ID" value="QYZ72268.1"/>
    <property type="molecule type" value="Genomic_DNA"/>
</dbReference>
<sequence>MESFPARRESFCAQQTLIRSGTLGQMDEPGKLISGFRHPWPGDKCAKGRDSEKYSALYRPKETGILFLFGSSLPETDFSGVSLQNLCSPFCEMDNTGEILRMAGHEKMTGFNKGQAAATYRLQGRDRLSITPPTGKRDKVEIGAL</sequence>
<organism evidence="1 2">
    <name type="scientific">Neotabrizicola shimadae</name>
    <dbReference type="NCBI Taxonomy" id="2807096"/>
    <lineage>
        <taxon>Bacteria</taxon>
        <taxon>Pseudomonadati</taxon>
        <taxon>Pseudomonadota</taxon>
        <taxon>Alphaproteobacteria</taxon>
        <taxon>Rhodobacterales</taxon>
        <taxon>Paracoccaceae</taxon>
        <taxon>Neotabrizicola</taxon>
    </lineage>
</organism>
<dbReference type="Proteomes" id="UP000826300">
    <property type="component" value="Plasmid unnamed3"/>
</dbReference>
<keyword evidence="2" id="KW-1185">Reference proteome</keyword>
<dbReference type="KEGG" id="nsm:JO391_21265"/>